<comment type="subcellular location">
    <subcellularLocation>
        <location evidence="1">Cell membrane</location>
        <topology evidence="1">Multi-pass membrane protein</topology>
    </subcellularLocation>
</comment>
<sequence>MSTNSTSTSTKIAWLFVAILGAFAFGYIALNRGESINAMWVLTASVCVYLIGYRFYSLYIADKVLKVDATRMTPAFRHNDGLDYVPTNKVILFGHHFAAIAGAGPLVGPVLAAQMGYLPSMLWILIGVVIAGAVQDYMVLFVSTRRDGRSLGELVKEEMGTIPGVIALIACFMIMIIILAVLAMVVVKALTHSPWGTFTVAFTIPLAFIMGIYLRFIRPGKILEASVFGIAGLIFGIILGGQVAVSPTWSPFFDLSGVTLTWALVIYGFVASVLPVWLLLAPRDYLSTFLKIGAIVGLAIGIVIMMPMMQMPSVTKYAFDSHGPVWAGTLFPFLFITIACGAVSGFHALISSGTTPKMLANETQARMIGYGGMLMESFVAMMALISASIIDPGVYFAMNSPMGALNPTGLADIAAAASSTVSTWGFVITPDILTQIAADVGEKSIISRAGGAPTLAVGMAHIIHGALGGLGSMSFWYHFAILFEALFILTAVDAGTRSARFMLQDLLGLINPNLKRTNSWFANLLATALVVASWGYFLYVGVVDPLGGINTLWPLFGITNQMLAAIALMLCTVVLFKMKQQAFAWVSIVPTIWLVICTMSAGWLKAFSSDPAISFFAKANQLQALLASGNFKPNAVFKSQEAVERVIFNNQLDGILIIGFMVVVVVMIGFTLQACFKALASDKPTAVEVPYAPMPANAEAIVSGTAH</sequence>
<name>A0A1Y0HME7_9BACT</name>
<feature type="domain" description="CstA N-terminal" evidence="8">
    <location>
        <begin position="37"/>
        <end position="601"/>
    </location>
</feature>
<keyword evidence="3" id="KW-1003">Cell membrane</keyword>
<feature type="transmembrane region" description="Helical" evidence="7">
    <location>
        <begin position="257"/>
        <end position="280"/>
    </location>
</feature>
<dbReference type="Pfam" id="PF02554">
    <property type="entry name" value="CstA"/>
    <property type="match status" value="1"/>
</dbReference>
<dbReference type="PANTHER" id="PTHR30252">
    <property type="entry name" value="INNER MEMBRANE PEPTIDE TRANSPORTER"/>
    <property type="match status" value="1"/>
</dbReference>
<accession>A0A1Y0HME7</accession>
<dbReference type="AlphaFoldDB" id="A0A1Y0HME7"/>
<protein>
    <submittedName>
        <fullName evidence="9">Carbon starvation protein A</fullName>
    </submittedName>
</protein>
<evidence type="ECO:0000256" key="2">
    <source>
        <dbReference type="ARBA" id="ARBA00007755"/>
    </source>
</evidence>
<keyword evidence="10" id="KW-1185">Reference proteome</keyword>
<feature type="transmembrane region" description="Helical" evidence="7">
    <location>
        <begin position="655"/>
        <end position="676"/>
    </location>
</feature>
<feature type="transmembrane region" description="Helical" evidence="7">
    <location>
        <begin position="193"/>
        <end position="214"/>
    </location>
</feature>
<feature type="transmembrane region" description="Helical" evidence="7">
    <location>
        <begin position="520"/>
        <end position="540"/>
    </location>
</feature>
<evidence type="ECO:0000256" key="7">
    <source>
        <dbReference type="SAM" id="Phobius"/>
    </source>
</evidence>
<feature type="transmembrane region" description="Helical" evidence="7">
    <location>
        <begin position="36"/>
        <end position="56"/>
    </location>
</feature>
<feature type="transmembrane region" description="Helical" evidence="7">
    <location>
        <begin position="475"/>
        <end position="492"/>
    </location>
</feature>
<feature type="transmembrane region" description="Helical" evidence="7">
    <location>
        <begin position="12"/>
        <end position="30"/>
    </location>
</feature>
<dbReference type="NCBIfam" id="NF011590">
    <property type="entry name" value="PRK15015.1"/>
    <property type="match status" value="1"/>
</dbReference>
<evidence type="ECO:0000313" key="9">
    <source>
        <dbReference type="EMBL" id="ARU48544.1"/>
    </source>
</evidence>
<organism evidence="9 10">
    <name type="scientific">Sulfurospirillum diekertiae</name>
    <dbReference type="NCBI Taxonomy" id="1854492"/>
    <lineage>
        <taxon>Bacteria</taxon>
        <taxon>Pseudomonadati</taxon>
        <taxon>Campylobacterota</taxon>
        <taxon>Epsilonproteobacteria</taxon>
        <taxon>Campylobacterales</taxon>
        <taxon>Sulfurospirillaceae</taxon>
        <taxon>Sulfurospirillum</taxon>
    </lineage>
</organism>
<reference evidence="10" key="1">
    <citation type="submission" date="2017-05" db="EMBL/GenBank/DDBJ databases">
        <title>Dechlorination kinetics govern the competition between two new strains of the genus Sulfurospirillum.</title>
        <authorList>
            <person name="Buttet G.F."/>
            <person name="Murray A.M."/>
            <person name="Goris T."/>
            <person name="Burion M."/>
            <person name="Lin B."/>
            <person name="Rolle M."/>
            <person name="Maillard J."/>
        </authorList>
    </citation>
    <scope>NUCLEOTIDE SEQUENCE [LARGE SCALE GENOMIC DNA]</scope>
    <source>
        <strain evidence="10">SL2-1</strain>
    </source>
</reference>
<feature type="transmembrane region" description="Helical" evidence="7">
    <location>
        <begin position="121"/>
        <end position="143"/>
    </location>
</feature>
<proteinExistence type="inferred from homology"/>
<evidence type="ECO:0000259" key="8">
    <source>
        <dbReference type="Pfam" id="PF02554"/>
    </source>
</evidence>
<feature type="transmembrane region" description="Helical" evidence="7">
    <location>
        <begin position="370"/>
        <end position="390"/>
    </location>
</feature>
<feature type="transmembrane region" description="Helical" evidence="7">
    <location>
        <begin position="552"/>
        <end position="576"/>
    </location>
</feature>
<evidence type="ECO:0000256" key="4">
    <source>
        <dbReference type="ARBA" id="ARBA00022692"/>
    </source>
</evidence>
<dbReference type="InterPro" id="IPR051605">
    <property type="entry name" value="CstA"/>
</dbReference>
<evidence type="ECO:0000256" key="3">
    <source>
        <dbReference type="ARBA" id="ARBA00022475"/>
    </source>
</evidence>
<dbReference type="OrthoDB" id="9761224at2"/>
<dbReference type="KEGG" id="suls:Sdiek1_1380"/>
<feature type="transmembrane region" description="Helical" evidence="7">
    <location>
        <begin position="97"/>
        <end position="115"/>
    </location>
</feature>
<gene>
    <name evidence="9" type="ORF">Sdiek1_1380</name>
</gene>
<evidence type="ECO:0000256" key="5">
    <source>
        <dbReference type="ARBA" id="ARBA00022989"/>
    </source>
</evidence>
<dbReference type="GO" id="GO:0005886">
    <property type="term" value="C:plasma membrane"/>
    <property type="evidence" value="ECO:0007669"/>
    <property type="project" value="UniProtKB-SubCell"/>
</dbReference>
<dbReference type="RefSeq" id="WP_087438489.1">
    <property type="nucleotide sequence ID" value="NZ_CP021416.1"/>
</dbReference>
<dbReference type="GO" id="GO:0009267">
    <property type="term" value="P:cellular response to starvation"/>
    <property type="evidence" value="ECO:0007669"/>
    <property type="project" value="InterPro"/>
</dbReference>
<evidence type="ECO:0000256" key="1">
    <source>
        <dbReference type="ARBA" id="ARBA00004651"/>
    </source>
</evidence>
<dbReference type="PANTHER" id="PTHR30252:SF2">
    <property type="entry name" value="PEPTIDE TRANSPORTER CSTA"/>
    <property type="match status" value="1"/>
</dbReference>
<feature type="transmembrane region" description="Helical" evidence="7">
    <location>
        <begin position="583"/>
        <end position="604"/>
    </location>
</feature>
<keyword evidence="6 7" id="KW-0472">Membrane</keyword>
<keyword evidence="5 7" id="KW-1133">Transmembrane helix</keyword>
<evidence type="ECO:0000256" key="6">
    <source>
        <dbReference type="ARBA" id="ARBA00023136"/>
    </source>
</evidence>
<feature type="transmembrane region" description="Helical" evidence="7">
    <location>
        <begin position="164"/>
        <end position="187"/>
    </location>
</feature>
<dbReference type="InterPro" id="IPR003706">
    <property type="entry name" value="CstA_N"/>
</dbReference>
<dbReference type="Proteomes" id="UP000196005">
    <property type="component" value="Chromosome"/>
</dbReference>
<dbReference type="EMBL" id="CP021416">
    <property type="protein sequence ID" value="ARU48544.1"/>
    <property type="molecule type" value="Genomic_DNA"/>
</dbReference>
<feature type="transmembrane region" description="Helical" evidence="7">
    <location>
        <begin position="330"/>
        <end position="350"/>
    </location>
</feature>
<evidence type="ECO:0000313" key="10">
    <source>
        <dbReference type="Proteomes" id="UP000196005"/>
    </source>
</evidence>
<comment type="similarity">
    <text evidence="2">Belongs to the peptide transporter carbon starvation (CstA) (TC 2.A.114) family.</text>
</comment>
<feature type="transmembrane region" description="Helical" evidence="7">
    <location>
        <begin position="292"/>
        <end position="310"/>
    </location>
</feature>
<feature type="transmembrane region" description="Helical" evidence="7">
    <location>
        <begin position="226"/>
        <end position="245"/>
    </location>
</feature>
<keyword evidence="4 7" id="KW-0812">Transmembrane</keyword>